<dbReference type="EMBL" id="JBDFQZ010000014">
    <property type="protein sequence ID" value="KAK9666407.1"/>
    <property type="molecule type" value="Genomic_DNA"/>
</dbReference>
<evidence type="ECO:0000313" key="2">
    <source>
        <dbReference type="Proteomes" id="UP001443914"/>
    </source>
</evidence>
<gene>
    <name evidence="1" type="ORF">RND81_14G183100</name>
</gene>
<accession>A0AAW1GNT1</accession>
<reference evidence="1" key="1">
    <citation type="submission" date="2024-03" db="EMBL/GenBank/DDBJ databases">
        <title>WGS assembly of Saponaria officinalis var. Norfolk2.</title>
        <authorList>
            <person name="Jenkins J."/>
            <person name="Shu S."/>
            <person name="Grimwood J."/>
            <person name="Barry K."/>
            <person name="Goodstein D."/>
            <person name="Schmutz J."/>
            <person name="Leebens-Mack J."/>
            <person name="Osbourn A."/>
        </authorList>
    </citation>
    <scope>NUCLEOTIDE SEQUENCE [LARGE SCALE GENOMIC DNA]</scope>
    <source>
        <strain evidence="1">JIC</strain>
    </source>
</reference>
<keyword evidence="2" id="KW-1185">Reference proteome</keyword>
<proteinExistence type="predicted"/>
<name>A0AAW1GNT1_SAPOF</name>
<comment type="caution">
    <text evidence="1">The sequence shown here is derived from an EMBL/GenBank/DDBJ whole genome shotgun (WGS) entry which is preliminary data.</text>
</comment>
<organism evidence="1 2">
    <name type="scientific">Saponaria officinalis</name>
    <name type="common">Common soapwort</name>
    <name type="synonym">Lychnis saponaria</name>
    <dbReference type="NCBI Taxonomy" id="3572"/>
    <lineage>
        <taxon>Eukaryota</taxon>
        <taxon>Viridiplantae</taxon>
        <taxon>Streptophyta</taxon>
        <taxon>Embryophyta</taxon>
        <taxon>Tracheophyta</taxon>
        <taxon>Spermatophyta</taxon>
        <taxon>Magnoliopsida</taxon>
        <taxon>eudicotyledons</taxon>
        <taxon>Gunneridae</taxon>
        <taxon>Pentapetalae</taxon>
        <taxon>Caryophyllales</taxon>
        <taxon>Caryophyllaceae</taxon>
        <taxon>Caryophylleae</taxon>
        <taxon>Saponaria</taxon>
    </lineage>
</organism>
<protein>
    <recommendedName>
        <fullName evidence="3">Reverse transcriptase Ty1/copia-type domain-containing protein</fullName>
    </recommendedName>
</protein>
<evidence type="ECO:0000313" key="1">
    <source>
        <dbReference type="EMBL" id="KAK9666407.1"/>
    </source>
</evidence>
<evidence type="ECO:0008006" key="3">
    <source>
        <dbReference type="Google" id="ProtNLM"/>
    </source>
</evidence>
<dbReference type="Proteomes" id="UP001443914">
    <property type="component" value="Unassembled WGS sequence"/>
</dbReference>
<dbReference type="PANTHER" id="PTHR11439">
    <property type="entry name" value="GAG-POL-RELATED RETROTRANSPOSON"/>
    <property type="match status" value="1"/>
</dbReference>
<sequence>MGEADVILGIRIKREENGISLTQSHYIEKVLKRFKAFDYSPSRTPMDPNVKLMPNMGEPVSQLKYSQVIGSLMYAMTSTRLDIAYAVGKLSRFTSNPSTNHWAAVNRVLKYLKWTMDYGLWFVL</sequence>
<dbReference type="PANTHER" id="PTHR11439:SF521">
    <property type="entry name" value="RNA-DIRECTED DNA POLYMERASE"/>
    <property type="match status" value="1"/>
</dbReference>
<dbReference type="AlphaFoldDB" id="A0AAW1GNT1"/>